<dbReference type="GO" id="GO:0005634">
    <property type="term" value="C:nucleus"/>
    <property type="evidence" value="ECO:0007669"/>
    <property type="project" value="UniProtKB-SubCell"/>
</dbReference>
<feature type="region of interest" description="Disordered" evidence="5">
    <location>
        <begin position="55"/>
        <end position="84"/>
    </location>
</feature>
<dbReference type="InterPro" id="IPR057712">
    <property type="entry name" value="DUF7952"/>
</dbReference>
<keyword evidence="3" id="KW-0804">Transcription</keyword>
<evidence type="ECO:0000256" key="2">
    <source>
        <dbReference type="ARBA" id="ARBA00023015"/>
    </source>
</evidence>
<gene>
    <name evidence="7" type="ORF">RIF29_24628</name>
</gene>
<accession>A0AAN9EK53</accession>
<proteinExistence type="predicted"/>
<feature type="compositionally biased region" description="Acidic residues" evidence="5">
    <location>
        <begin position="328"/>
        <end position="339"/>
    </location>
</feature>
<dbReference type="EMBL" id="JAYWIO010000005">
    <property type="protein sequence ID" value="KAK7259034.1"/>
    <property type="molecule type" value="Genomic_DNA"/>
</dbReference>
<evidence type="ECO:0000313" key="8">
    <source>
        <dbReference type="Proteomes" id="UP001372338"/>
    </source>
</evidence>
<dbReference type="PANTHER" id="PTHR13859:SF31">
    <property type="entry name" value="ELM2 DOMAIN-CONTAINING PROTEIN"/>
    <property type="match status" value="1"/>
</dbReference>
<reference evidence="7 8" key="1">
    <citation type="submission" date="2024-01" db="EMBL/GenBank/DDBJ databases">
        <title>The genomes of 5 underutilized Papilionoideae crops provide insights into root nodulation and disease resistanc.</title>
        <authorList>
            <person name="Yuan L."/>
        </authorList>
    </citation>
    <scope>NUCLEOTIDE SEQUENCE [LARGE SCALE GENOMIC DNA]</scope>
    <source>
        <strain evidence="7">ZHUSHIDOU_FW_LH</strain>
        <tissue evidence="7">Leaf</tissue>
    </source>
</reference>
<dbReference type="PROSITE" id="PS51293">
    <property type="entry name" value="SANT"/>
    <property type="match status" value="1"/>
</dbReference>
<evidence type="ECO:0000313" key="7">
    <source>
        <dbReference type="EMBL" id="KAK7259034.1"/>
    </source>
</evidence>
<name>A0AAN9EK53_CROPI</name>
<feature type="compositionally biased region" description="Polar residues" evidence="5">
    <location>
        <begin position="65"/>
        <end position="75"/>
    </location>
</feature>
<dbReference type="Gene3D" id="1.10.10.60">
    <property type="entry name" value="Homeodomain-like"/>
    <property type="match status" value="1"/>
</dbReference>
<dbReference type="FunFam" id="1.10.10.60:FF:000374">
    <property type="entry name" value="Arginine-glutamic acid dipeptide repeat protein"/>
    <property type="match status" value="1"/>
</dbReference>
<evidence type="ECO:0000256" key="5">
    <source>
        <dbReference type="SAM" id="MobiDB-lite"/>
    </source>
</evidence>
<dbReference type="Pfam" id="PF24662">
    <property type="entry name" value="DUF7650"/>
    <property type="match status" value="1"/>
</dbReference>
<feature type="domain" description="SANT" evidence="6">
    <location>
        <begin position="95"/>
        <end position="146"/>
    </location>
</feature>
<dbReference type="PANTHER" id="PTHR13859">
    <property type="entry name" value="ATROPHIN-RELATED"/>
    <property type="match status" value="1"/>
</dbReference>
<dbReference type="GO" id="GO:0003714">
    <property type="term" value="F:transcription corepressor activity"/>
    <property type="evidence" value="ECO:0007669"/>
    <property type="project" value="TreeGrafter"/>
</dbReference>
<feature type="region of interest" description="Disordered" evidence="5">
    <location>
        <begin position="673"/>
        <end position="695"/>
    </location>
</feature>
<dbReference type="Proteomes" id="UP001372338">
    <property type="component" value="Unassembled WGS sequence"/>
</dbReference>
<feature type="region of interest" description="Disordered" evidence="5">
    <location>
        <begin position="328"/>
        <end position="353"/>
    </location>
</feature>
<keyword evidence="8" id="KW-1185">Reference proteome</keyword>
<evidence type="ECO:0000256" key="4">
    <source>
        <dbReference type="ARBA" id="ARBA00023242"/>
    </source>
</evidence>
<evidence type="ECO:0000256" key="1">
    <source>
        <dbReference type="ARBA" id="ARBA00004123"/>
    </source>
</evidence>
<comment type="subcellular location">
    <subcellularLocation>
        <location evidence="1">Nucleus</location>
    </subcellularLocation>
</comment>
<dbReference type="Pfam" id="PF25826">
    <property type="entry name" value="DUF7952"/>
    <property type="match status" value="1"/>
</dbReference>
<comment type="caution">
    <text evidence="7">The sequence shown here is derived from an EMBL/GenBank/DDBJ whole genome shotgun (WGS) entry which is preliminary data.</text>
</comment>
<keyword evidence="2" id="KW-0805">Transcription regulation</keyword>
<dbReference type="AlphaFoldDB" id="A0AAN9EK53"/>
<sequence length="695" mass="77542">MNPADSEVEHDSSLSFAIGLPIPVMWIQSNVEDSGDNDGTANVIESAKTSIVKRRNVPASGTELKPTNFQSVMTRDSSKSGQTDKSKNYVMALGTLSSSWSDADAKSFLLGLFIFGKNFVQIKSVLENKGMGEILSFYYGKFYKSNEYHRWSSCRKLKGRKCLIGEKLFSGRRQHELLSRLLPRVSEESQDTLLLVSKSYTEGSTSLEAYISSLKSIVGLGVLVEAVGIGKEREDLTSHNVELRRNNPKSHDLFWEAIWPRLLARGWHSEQPKNQGYVSSKDYLVFLTPGVKKFSRRKLVKGDHYFDYVPDVLSKVVVEPSLLDLEEDANVGGSNDEEPEKGPNDDHQSDSHRHRYLQPRASTNNTDHLEFMVIDSSLVHRGKSSKSKSLPGNSVHKVEADVAGITYKGVKRMSSANQKNPTYECINQKLTKFTVIDTSVLYKGKLLKVRKLRYLPVELEDASKMDCLSRKSKGDTGCQKGISDRDATNQKEAYDDIANKMAESHQNEMNGLFVDNRLNRTIKHQFSRRARSGHSNDPVLPIKRRRLTACAKDETNRILENSSGGLGSEKLPISQLLNFPDANKKICDPFSHQQSGSFIESSAEGSVGENDEESTLNEIRHGMNITHGRVAKCKAQVPPMSENGEMVAMAEEDGKCLQANDPCLASDTKEVVEKPVRTSHDVGSVEHQPDINPRR</sequence>
<dbReference type="SUPFAM" id="SSF46689">
    <property type="entry name" value="Homeodomain-like"/>
    <property type="match status" value="1"/>
</dbReference>
<evidence type="ECO:0000256" key="3">
    <source>
        <dbReference type="ARBA" id="ARBA00023163"/>
    </source>
</evidence>
<evidence type="ECO:0000259" key="6">
    <source>
        <dbReference type="PROSITE" id="PS51293"/>
    </source>
</evidence>
<dbReference type="InterPro" id="IPR056067">
    <property type="entry name" value="DUF7650"/>
</dbReference>
<organism evidence="7 8">
    <name type="scientific">Crotalaria pallida</name>
    <name type="common">Smooth rattlebox</name>
    <name type="synonym">Crotalaria striata</name>
    <dbReference type="NCBI Taxonomy" id="3830"/>
    <lineage>
        <taxon>Eukaryota</taxon>
        <taxon>Viridiplantae</taxon>
        <taxon>Streptophyta</taxon>
        <taxon>Embryophyta</taxon>
        <taxon>Tracheophyta</taxon>
        <taxon>Spermatophyta</taxon>
        <taxon>Magnoliopsida</taxon>
        <taxon>eudicotyledons</taxon>
        <taxon>Gunneridae</taxon>
        <taxon>Pentapetalae</taxon>
        <taxon>rosids</taxon>
        <taxon>fabids</taxon>
        <taxon>Fabales</taxon>
        <taxon>Fabaceae</taxon>
        <taxon>Papilionoideae</taxon>
        <taxon>50 kb inversion clade</taxon>
        <taxon>genistoids sensu lato</taxon>
        <taxon>core genistoids</taxon>
        <taxon>Crotalarieae</taxon>
        <taxon>Crotalaria</taxon>
    </lineage>
</organism>
<protein>
    <recommendedName>
        <fullName evidence="6">SANT domain-containing protein</fullName>
    </recommendedName>
</protein>
<dbReference type="InterPro" id="IPR009057">
    <property type="entry name" value="Homeodomain-like_sf"/>
</dbReference>
<keyword evidence="4" id="KW-0539">Nucleus</keyword>
<feature type="compositionally biased region" description="Basic and acidic residues" evidence="5">
    <location>
        <begin position="340"/>
        <end position="351"/>
    </location>
</feature>
<dbReference type="InterPro" id="IPR017884">
    <property type="entry name" value="SANT_dom"/>
</dbReference>